<keyword evidence="2" id="KW-0732">Signal</keyword>
<evidence type="ECO:0000256" key="6">
    <source>
        <dbReference type="SAM" id="Phobius"/>
    </source>
</evidence>
<keyword evidence="5" id="KW-0325">Glycoprotein</keyword>
<dbReference type="EMBL" id="OIVN01000418">
    <property type="protein sequence ID" value="SPC79866.1"/>
    <property type="molecule type" value="Genomic_DNA"/>
</dbReference>
<sequence>MMENTQLEGQVPVSLFSLPNLQTVVLRNNKLNGDLDIGTNYSNDLQLVDLLNNSIGGYVDKPGVYNKTLILMGNPICANNDKTYCMVSQSNNGQSYSTPSNNCQPISCSLAQVSSPNCICAYPYSGTLVFRAPSFSDLGNLSYYIDLRANLTNTFQSQKLPVDSVSLSNPYKDSSEQLEISLQVFPSGQDRFNETGISLIAFVLSNQIFKPPDFFGPFYFRANAPYEFYTGIIIGAAAGGTVLLLLLLLAGVYAFRQKRRAERASDQLNPFANWDLNSGSGGIPQLKGARCFSFEELKKYTNKFSEANSIGSGGYGKV</sequence>
<feature type="transmembrane region" description="Helical" evidence="6">
    <location>
        <begin position="228"/>
        <end position="255"/>
    </location>
</feature>
<evidence type="ECO:0000313" key="7">
    <source>
        <dbReference type="EMBL" id="SPC79866.1"/>
    </source>
</evidence>
<protein>
    <submittedName>
        <fullName evidence="7">Uncharacterized protein</fullName>
    </submittedName>
</protein>
<keyword evidence="4 6" id="KW-0472">Membrane</keyword>
<reference evidence="7" key="1">
    <citation type="submission" date="2018-02" db="EMBL/GenBank/DDBJ databases">
        <authorList>
            <person name="Cohen D.B."/>
            <person name="Kent A.D."/>
        </authorList>
    </citation>
    <scope>NUCLEOTIDE SEQUENCE</scope>
</reference>
<proteinExistence type="predicted"/>
<dbReference type="InterPro" id="IPR032675">
    <property type="entry name" value="LRR_dom_sf"/>
</dbReference>
<comment type="subcellular location">
    <subcellularLocation>
        <location evidence="1">Membrane</location>
    </subcellularLocation>
</comment>
<evidence type="ECO:0000256" key="1">
    <source>
        <dbReference type="ARBA" id="ARBA00004370"/>
    </source>
</evidence>
<organism evidence="7">
    <name type="scientific">Fagus sylvatica</name>
    <name type="common">Beechnut</name>
    <dbReference type="NCBI Taxonomy" id="28930"/>
    <lineage>
        <taxon>Eukaryota</taxon>
        <taxon>Viridiplantae</taxon>
        <taxon>Streptophyta</taxon>
        <taxon>Embryophyta</taxon>
        <taxon>Tracheophyta</taxon>
        <taxon>Spermatophyta</taxon>
        <taxon>Magnoliopsida</taxon>
        <taxon>eudicotyledons</taxon>
        <taxon>Gunneridae</taxon>
        <taxon>Pentapetalae</taxon>
        <taxon>rosids</taxon>
        <taxon>fabids</taxon>
        <taxon>Fagales</taxon>
        <taxon>Fagaceae</taxon>
        <taxon>Fagus</taxon>
    </lineage>
</organism>
<evidence type="ECO:0000256" key="3">
    <source>
        <dbReference type="ARBA" id="ARBA00022737"/>
    </source>
</evidence>
<name>A0A2N9ELV6_FAGSY</name>
<keyword evidence="6" id="KW-0812">Transmembrane</keyword>
<dbReference type="PANTHER" id="PTHR45974:SF266">
    <property type="entry name" value="LEUCINE-RICH REPEAT RECEPTOR PROTEIN KINASE HPCA1"/>
    <property type="match status" value="1"/>
</dbReference>
<dbReference type="GO" id="GO:0016020">
    <property type="term" value="C:membrane"/>
    <property type="evidence" value="ECO:0007669"/>
    <property type="project" value="UniProtKB-SubCell"/>
</dbReference>
<evidence type="ECO:0000256" key="4">
    <source>
        <dbReference type="ARBA" id="ARBA00023136"/>
    </source>
</evidence>
<evidence type="ECO:0000256" key="2">
    <source>
        <dbReference type="ARBA" id="ARBA00022729"/>
    </source>
</evidence>
<dbReference type="AlphaFoldDB" id="A0A2N9ELV6"/>
<gene>
    <name evidence="7" type="ORF">FSB_LOCUS7748</name>
</gene>
<dbReference type="PANTHER" id="PTHR45974">
    <property type="entry name" value="RECEPTOR-LIKE PROTEIN 55"/>
    <property type="match status" value="1"/>
</dbReference>
<dbReference type="Gene3D" id="3.30.200.20">
    <property type="entry name" value="Phosphorylase Kinase, domain 1"/>
    <property type="match status" value="1"/>
</dbReference>
<keyword evidence="3" id="KW-0677">Repeat</keyword>
<dbReference type="SUPFAM" id="SSF52075">
    <property type="entry name" value="Outer arm dynein light chain 1"/>
    <property type="match status" value="1"/>
</dbReference>
<dbReference type="Gene3D" id="3.80.10.10">
    <property type="entry name" value="Ribonuclease Inhibitor"/>
    <property type="match status" value="1"/>
</dbReference>
<evidence type="ECO:0000256" key="5">
    <source>
        <dbReference type="ARBA" id="ARBA00023180"/>
    </source>
</evidence>
<keyword evidence="6" id="KW-1133">Transmembrane helix</keyword>
<accession>A0A2N9ELV6</accession>